<feature type="domain" description="HTH araC/xylS-type" evidence="4">
    <location>
        <begin position="286"/>
        <end position="384"/>
    </location>
</feature>
<gene>
    <name evidence="5" type="ORF">IAA21_04710</name>
</gene>
<dbReference type="PROSITE" id="PS01124">
    <property type="entry name" value="HTH_ARAC_FAMILY_2"/>
    <property type="match status" value="1"/>
</dbReference>
<keyword evidence="1" id="KW-0805">Transcription regulation</keyword>
<evidence type="ECO:0000256" key="1">
    <source>
        <dbReference type="ARBA" id="ARBA00023015"/>
    </source>
</evidence>
<evidence type="ECO:0000259" key="4">
    <source>
        <dbReference type="PROSITE" id="PS01124"/>
    </source>
</evidence>
<comment type="caution">
    <text evidence="5">The sequence shown here is derived from an EMBL/GenBank/DDBJ whole genome shotgun (WGS) entry which is preliminary data.</text>
</comment>
<keyword evidence="2" id="KW-0238">DNA-binding</keyword>
<protein>
    <submittedName>
        <fullName evidence="5">AraC family transcriptional regulator</fullName>
    </submittedName>
</protein>
<dbReference type="InterPro" id="IPR009057">
    <property type="entry name" value="Homeodomain-like_sf"/>
</dbReference>
<dbReference type="EMBL" id="DXBU01000062">
    <property type="protein sequence ID" value="HIZ22086.1"/>
    <property type="molecule type" value="Genomic_DNA"/>
</dbReference>
<organism evidence="5 6">
    <name type="scientific">Candidatus Blautia faecigallinarum</name>
    <dbReference type="NCBI Taxonomy" id="2838488"/>
    <lineage>
        <taxon>Bacteria</taxon>
        <taxon>Bacillati</taxon>
        <taxon>Bacillota</taxon>
        <taxon>Clostridia</taxon>
        <taxon>Lachnospirales</taxon>
        <taxon>Lachnospiraceae</taxon>
        <taxon>Blautia</taxon>
    </lineage>
</organism>
<reference evidence="5" key="1">
    <citation type="journal article" date="2021" name="PeerJ">
        <title>Extensive microbial diversity within the chicken gut microbiome revealed by metagenomics and culture.</title>
        <authorList>
            <person name="Gilroy R."/>
            <person name="Ravi A."/>
            <person name="Getino M."/>
            <person name="Pursley I."/>
            <person name="Horton D.L."/>
            <person name="Alikhan N.F."/>
            <person name="Baker D."/>
            <person name="Gharbi K."/>
            <person name="Hall N."/>
            <person name="Watson M."/>
            <person name="Adriaenssens E.M."/>
            <person name="Foster-Nyarko E."/>
            <person name="Jarju S."/>
            <person name="Secka A."/>
            <person name="Antonio M."/>
            <person name="Oren A."/>
            <person name="Chaudhuri R.R."/>
            <person name="La Ragione R."/>
            <person name="Hildebrand F."/>
            <person name="Pallen M.J."/>
        </authorList>
    </citation>
    <scope>NUCLEOTIDE SEQUENCE</scope>
    <source>
        <strain evidence="5">14324</strain>
    </source>
</reference>
<dbReference type="PROSITE" id="PS00041">
    <property type="entry name" value="HTH_ARAC_FAMILY_1"/>
    <property type="match status" value="1"/>
</dbReference>
<dbReference type="Gene3D" id="1.10.10.60">
    <property type="entry name" value="Homeodomain-like"/>
    <property type="match status" value="2"/>
</dbReference>
<sequence>MRKLELLWGLPLFYRKKKGAPLESFGSFLTDDNPLILSPALADRLEEKAAIQCFPVIQRDEHQVYFACVKTESYSYYTGPVCIETMGYARLSRYYRAYGISSVREKPPVRMTLEKLLTFICFLYELLTGKNVEPDQILEENRLLAIRPHLWEKEETMLEMRINEEEAYHHTYQEEQFVMDCIREGNVRDIENRLEVLMGMAGILSAKEQNHQRNLAIVAVAVYTRAAIDGGVSPARAYRLSDLYINRIDRCTSIEGFVEYTRSAAMEFTRMVEQARSKKGDSNYTEQCKDYIFHNYHHKIHLEDVARAMGISHGHLSRVFQRDEGMSIQDYIQRFRVERAANLLKYSEAGFAAISEYVGFSSQSHLGSVFKKYMGMTPKEYRERYKEKEFRSETKGLTSSIK</sequence>
<evidence type="ECO:0000313" key="6">
    <source>
        <dbReference type="Proteomes" id="UP000824041"/>
    </source>
</evidence>
<dbReference type="SMART" id="SM00342">
    <property type="entry name" value="HTH_ARAC"/>
    <property type="match status" value="1"/>
</dbReference>
<evidence type="ECO:0000313" key="5">
    <source>
        <dbReference type="EMBL" id="HIZ22086.1"/>
    </source>
</evidence>
<dbReference type="GO" id="GO:0043565">
    <property type="term" value="F:sequence-specific DNA binding"/>
    <property type="evidence" value="ECO:0007669"/>
    <property type="project" value="InterPro"/>
</dbReference>
<accession>A0A9D2DRM1</accession>
<dbReference type="Pfam" id="PF12833">
    <property type="entry name" value="HTH_18"/>
    <property type="match status" value="1"/>
</dbReference>
<dbReference type="InterPro" id="IPR018060">
    <property type="entry name" value="HTH_AraC"/>
</dbReference>
<reference evidence="5" key="2">
    <citation type="submission" date="2021-04" db="EMBL/GenBank/DDBJ databases">
        <authorList>
            <person name="Gilroy R."/>
        </authorList>
    </citation>
    <scope>NUCLEOTIDE SEQUENCE</scope>
    <source>
        <strain evidence="5">14324</strain>
    </source>
</reference>
<dbReference type="InterPro" id="IPR018062">
    <property type="entry name" value="HTH_AraC-typ_CS"/>
</dbReference>
<dbReference type="PANTHER" id="PTHR43280:SF2">
    <property type="entry name" value="HTH-TYPE TRANSCRIPTIONAL REGULATOR EXSA"/>
    <property type="match status" value="1"/>
</dbReference>
<dbReference type="GO" id="GO:0003700">
    <property type="term" value="F:DNA-binding transcription factor activity"/>
    <property type="evidence" value="ECO:0007669"/>
    <property type="project" value="InterPro"/>
</dbReference>
<dbReference type="AlphaFoldDB" id="A0A9D2DRM1"/>
<dbReference type="PANTHER" id="PTHR43280">
    <property type="entry name" value="ARAC-FAMILY TRANSCRIPTIONAL REGULATOR"/>
    <property type="match status" value="1"/>
</dbReference>
<proteinExistence type="predicted"/>
<evidence type="ECO:0000256" key="3">
    <source>
        <dbReference type="ARBA" id="ARBA00023163"/>
    </source>
</evidence>
<dbReference type="Proteomes" id="UP000824041">
    <property type="component" value="Unassembled WGS sequence"/>
</dbReference>
<dbReference type="SUPFAM" id="SSF46689">
    <property type="entry name" value="Homeodomain-like"/>
    <property type="match status" value="2"/>
</dbReference>
<keyword evidence="3" id="KW-0804">Transcription</keyword>
<name>A0A9D2DRM1_9FIRM</name>
<evidence type="ECO:0000256" key="2">
    <source>
        <dbReference type="ARBA" id="ARBA00023125"/>
    </source>
</evidence>